<proteinExistence type="predicted"/>
<dbReference type="NCBIfam" id="TIGR02532">
    <property type="entry name" value="IV_pilin_GFxxxE"/>
    <property type="match status" value="1"/>
</dbReference>
<comment type="caution">
    <text evidence="2">The sequence shown here is derived from an EMBL/GenBank/DDBJ whole genome shotgun (WGS) entry which is preliminary data.</text>
</comment>
<name>K1YE61_9BACT</name>
<protein>
    <recommendedName>
        <fullName evidence="3">Prepilin-type N-terminal cleavage/methylation domain-containing protein</fullName>
    </recommendedName>
</protein>
<organism evidence="2">
    <name type="scientific">uncultured bacterium</name>
    <name type="common">gcode 4</name>
    <dbReference type="NCBI Taxonomy" id="1234023"/>
    <lineage>
        <taxon>Bacteria</taxon>
        <taxon>environmental samples</taxon>
    </lineage>
</organism>
<keyword evidence="1" id="KW-0472">Membrane</keyword>
<evidence type="ECO:0000256" key="1">
    <source>
        <dbReference type="SAM" id="Phobius"/>
    </source>
</evidence>
<keyword evidence="1" id="KW-1133">Transmembrane helix</keyword>
<dbReference type="Pfam" id="PF07963">
    <property type="entry name" value="N_methyl"/>
    <property type="match status" value="1"/>
</dbReference>
<dbReference type="EMBL" id="AMFJ01034011">
    <property type="protein sequence ID" value="EKD30548.1"/>
    <property type="molecule type" value="Genomic_DNA"/>
</dbReference>
<dbReference type="AlphaFoldDB" id="K1YE61"/>
<keyword evidence="1" id="KW-0812">Transmembrane</keyword>
<gene>
    <name evidence="2" type="ORF">ACD_78C00011G0003</name>
</gene>
<sequence>MRIFYFSDILKYNYSVTYIIYMKSLEKSGFTLIEVLVASVILSSVFFAILTLISNNTRQATNLEHSRIMDGLFLSSKACIRSFGYTALSTTTATQSLNFGTDNMGCFTGSYDSNLSFMGISLERINGTETGATVFWSYFRIENNTGTLKVYSTISDGTESKKYDFIVGQ</sequence>
<dbReference type="InterPro" id="IPR012902">
    <property type="entry name" value="N_methyl_site"/>
</dbReference>
<evidence type="ECO:0008006" key="3">
    <source>
        <dbReference type="Google" id="ProtNLM"/>
    </source>
</evidence>
<accession>K1YE61</accession>
<feature type="transmembrane region" description="Helical" evidence="1">
    <location>
        <begin position="30"/>
        <end position="53"/>
    </location>
</feature>
<dbReference type="PROSITE" id="PS00409">
    <property type="entry name" value="PROKAR_NTER_METHYL"/>
    <property type="match status" value="1"/>
</dbReference>
<evidence type="ECO:0000313" key="2">
    <source>
        <dbReference type="EMBL" id="EKD30548.1"/>
    </source>
</evidence>
<reference evidence="2" key="1">
    <citation type="journal article" date="2012" name="Science">
        <title>Fermentation, hydrogen, and sulfur metabolism in multiple uncultivated bacterial phyla.</title>
        <authorList>
            <person name="Wrighton K.C."/>
            <person name="Thomas B.C."/>
            <person name="Sharon I."/>
            <person name="Miller C.S."/>
            <person name="Castelle C.J."/>
            <person name="VerBerkmoes N.C."/>
            <person name="Wilkins M.J."/>
            <person name="Hettich R.L."/>
            <person name="Lipton M.S."/>
            <person name="Williams K.H."/>
            <person name="Long P.E."/>
            <person name="Banfield J.F."/>
        </authorList>
    </citation>
    <scope>NUCLEOTIDE SEQUENCE [LARGE SCALE GENOMIC DNA]</scope>
</reference>